<name>A0A7I9XKM8_9MYCO</name>
<dbReference type="EMBL" id="BLKV01000001">
    <property type="protein sequence ID" value="GFG70474.1"/>
    <property type="molecule type" value="Genomic_DNA"/>
</dbReference>
<feature type="domain" description="PE-PPE" evidence="1">
    <location>
        <begin position="89"/>
        <end position="180"/>
    </location>
</feature>
<organism evidence="2 3">
    <name type="scientific">Mycolicibacter senuensis</name>
    <dbReference type="NCBI Taxonomy" id="386913"/>
    <lineage>
        <taxon>Bacteria</taxon>
        <taxon>Bacillati</taxon>
        <taxon>Actinomycetota</taxon>
        <taxon>Actinomycetes</taxon>
        <taxon>Mycobacteriales</taxon>
        <taxon>Mycobacteriaceae</taxon>
        <taxon>Mycolicibacter</taxon>
    </lineage>
</organism>
<dbReference type="Proteomes" id="UP000465263">
    <property type="component" value="Unassembled WGS sequence"/>
</dbReference>
<dbReference type="RefSeq" id="WP_109560581.1">
    <property type="nucleotide sequence ID" value="NZ_BLKV01000001.1"/>
</dbReference>
<reference evidence="2 3" key="1">
    <citation type="journal article" date="2019" name="Emerg. Microbes Infect.">
        <title>Comprehensive subspecies identification of 175 nontuberculous mycobacteria species based on 7547 genomic profiles.</title>
        <authorList>
            <person name="Matsumoto Y."/>
            <person name="Kinjo T."/>
            <person name="Motooka D."/>
            <person name="Nabeya D."/>
            <person name="Jung N."/>
            <person name="Uechi K."/>
            <person name="Horii T."/>
            <person name="Iida T."/>
            <person name="Fujita J."/>
            <person name="Nakamura S."/>
        </authorList>
    </citation>
    <scope>NUCLEOTIDE SEQUENCE [LARGE SCALE GENOMIC DNA]</scope>
    <source>
        <strain evidence="2 3">JCM 16017</strain>
    </source>
</reference>
<protein>
    <recommendedName>
        <fullName evidence="1">PE-PPE domain-containing protein</fullName>
    </recommendedName>
</protein>
<dbReference type="Pfam" id="PF08237">
    <property type="entry name" value="PE-PPE"/>
    <property type="match status" value="1"/>
</dbReference>
<comment type="caution">
    <text evidence="2">The sequence shown here is derived from an EMBL/GenBank/DDBJ whole genome shotgun (WGS) entry which is preliminary data.</text>
</comment>
<evidence type="ECO:0000313" key="3">
    <source>
        <dbReference type="Proteomes" id="UP000465263"/>
    </source>
</evidence>
<gene>
    <name evidence="2" type="ORF">MSEN_21940</name>
</gene>
<proteinExistence type="predicted"/>
<accession>A0A7I9XKM8</accession>
<evidence type="ECO:0000313" key="2">
    <source>
        <dbReference type="EMBL" id="GFG70474.1"/>
    </source>
</evidence>
<dbReference type="InterPro" id="IPR029058">
    <property type="entry name" value="AB_hydrolase_fold"/>
</dbReference>
<dbReference type="InterPro" id="IPR013228">
    <property type="entry name" value="PE-PPE_C"/>
</dbReference>
<sequence>MTAVLTQIAITGVIAGGLLATPAGHATRAAVTPLSHTAIIVGGTTQTTPSATLAQTAAELFLKPLGFDVDGNSAVCVIGTDACDAPLQVLTTPALVQQGHSSFAAAAEIVRAVEAHFAADSDTYDAENPLFVFGYSQGATAVTIAMSQLAHNGIDSDAVHFVTIGDPYTPNGILSHLEPALESLVGPQLAPGIIKFFDYFIDFMMLPELDKTPADLFPATVYTLDNDVIGDFTGAFGQGGLWGALQGYLVNHVEYLGLTPEQIADATTTVDGDVTYVNISGDIDHSAAWLNAVDHGMFDSGLWESLYNTAVAFAYNLFGGMEQFFTDWLGIDWGGVEETLNVWF</sequence>
<evidence type="ECO:0000259" key="1">
    <source>
        <dbReference type="Pfam" id="PF08237"/>
    </source>
</evidence>
<dbReference type="AlphaFoldDB" id="A0A7I9XKM8"/>
<dbReference type="SUPFAM" id="SSF53474">
    <property type="entry name" value="alpha/beta-Hydrolases"/>
    <property type="match status" value="2"/>
</dbReference>
<dbReference type="Gene3D" id="3.40.50.1820">
    <property type="entry name" value="alpha/beta hydrolase"/>
    <property type="match status" value="1"/>
</dbReference>
<keyword evidence="3" id="KW-1185">Reference proteome</keyword>